<dbReference type="RefSeq" id="WP_186895685.1">
    <property type="nucleotide sequence ID" value="NZ_WJBE01000041.1"/>
</dbReference>
<keyword evidence="2" id="KW-1185">Reference proteome</keyword>
<evidence type="ECO:0000313" key="2">
    <source>
        <dbReference type="Proteomes" id="UP000622405"/>
    </source>
</evidence>
<accession>A0ABR6Z2N4</accession>
<dbReference type="Proteomes" id="UP000622405">
    <property type="component" value="Unassembled WGS sequence"/>
</dbReference>
<name>A0ABR6Z2N4_9FIRM</name>
<comment type="caution">
    <text evidence="1">The sequence shown here is derived from an EMBL/GenBank/DDBJ whole genome shotgun (WGS) entry which is preliminary data.</text>
</comment>
<evidence type="ECO:0000313" key="1">
    <source>
        <dbReference type="EMBL" id="MBC3901669.1"/>
    </source>
</evidence>
<organism evidence="1 2">
    <name type="scientific">Acetobacterium malicum</name>
    <dbReference type="NCBI Taxonomy" id="52692"/>
    <lineage>
        <taxon>Bacteria</taxon>
        <taxon>Bacillati</taxon>
        <taxon>Bacillota</taxon>
        <taxon>Clostridia</taxon>
        <taxon>Eubacteriales</taxon>
        <taxon>Eubacteriaceae</taxon>
        <taxon>Acetobacterium</taxon>
    </lineage>
</organism>
<sequence>MREKRGGRGMSKLELINHTRIMDLHTLLNAFIEQEPLKGKTHSYREAGQDNINKMFSNVIGLKSGDVSKSGDNLYRLRSTFSCGGRISIDKNIDAKGDIMVINELCCFDSEKYKYALTEEEQNKINIYLIEPPKWYFNDFKAIYSEYNKSINEK</sequence>
<dbReference type="EMBL" id="WJBE01000041">
    <property type="protein sequence ID" value="MBC3901669.1"/>
    <property type="molecule type" value="Genomic_DNA"/>
</dbReference>
<reference evidence="1 2" key="1">
    <citation type="journal article" date="2020" name="mSystems">
        <title>Defining Genomic and Predicted Metabolic Features of the Acetobacterium Genus.</title>
        <authorList>
            <person name="Ross D.E."/>
            <person name="Marshall C.W."/>
            <person name="Gulliver D."/>
            <person name="May H.D."/>
            <person name="Norman R.S."/>
        </authorList>
    </citation>
    <scope>NUCLEOTIDE SEQUENCE [LARGE SCALE GENOMIC DNA]</scope>
    <source>
        <strain evidence="1 2">DSM 4132</strain>
    </source>
</reference>
<proteinExistence type="predicted"/>
<protein>
    <submittedName>
        <fullName evidence="1">Uncharacterized protein</fullName>
    </submittedName>
</protein>
<gene>
    <name evidence="1" type="ORF">GH811_18925</name>
</gene>